<evidence type="ECO:0000313" key="3">
    <source>
        <dbReference type="Proteomes" id="UP001589568"/>
    </source>
</evidence>
<comment type="caution">
    <text evidence="2">The sequence shown here is derived from an EMBL/GenBank/DDBJ whole genome shotgun (WGS) entry which is preliminary data.</text>
</comment>
<keyword evidence="3" id="KW-1185">Reference proteome</keyword>
<keyword evidence="1" id="KW-0812">Transmembrane</keyword>
<proteinExistence type="predicted"/>
<keyword evidence="1" id="KW-1133">Transmembrane helix</keyword>
<organism evidence="2 3">
    <name type="scientific">Nonomuraea salmonea</name>
    <dbReference type="NCBI Taxonomy" id="46181"/>
    <lineage>
        <taxon>Bacteria</taxon>
        <taxon>Bacillati</taxon>
        <taxon>Actinomycetota</taxon>
        <taxon>Actinomycetes</taxon>
        <taxon>Streptosporangiales</taxon>
        <taxon>Streptosporangiaceae</taxon>
        <taxon>Nonomuraea</taxon>
    </lineage>
</organism>
<keyword evidence="1" id="KW-0472">Membrane</keyword>
<name>A0ABV5NMB3_9ACTN</name>
<feature type="transmembrane region" description="Helical" evidence="1">
    <location>
        <begin position="76"/>
        <end position="93"/>
    </location>
</feature>
<reference evidence="2 3" key="1">
    <citation type="submission" date="2024-09" db="EMBL/GenBank/DDBJ databases">
        <authorList>
            <person name="Sun Q."/>
            <person name="Mori K."/>
        </authorList>
    </citation>
    <scope>NUCLEOTIDE SEQUENCE [LARGE SCALE GENOMIC DNA]</scope>
    <source>
        <strain evidence="2 3">JCM 3324</strain>
    </source>
</reference>
<feature type="transmembrane region" description="Helical" evidence="1">
    <location>
        <begin position="99"/>
        <end position="118"/>
    </location>
</feature>
<protein>
    <recommendedName>
        <fullName evidence="4">Histidine kinase</fullName>
    </recommendedName>
</protein>
<feature type="transmembrane region" description="Helical" evidence="1">
    <location>
        <begin position="151"/>
        <end position="175"/>
    </location>
</feature>
<dbReference type="RefSeq" id="WP_345390778.1">
    <property type="nucleotide sequence ID" value="NZ_BAAAXS010000001.1"/>
</dbReference>
<gene>
    <name evidence="2" type="ORF">ACFFR3_18130</name>
</gene>
<feature type="transmembrane region" description="Helical" evidence="1">
    <location>
        <begin position="125"/>
        <end position="145"/>
    </location>
</feature>
<evidence type="ECO:0000313" key="2">
    <source>
        <dbReference type="EMBL" id="MFB9471445.1"/>
    </source>
</evidence>
<dbReference type="EMBL" id="JBHMCF010000013">
    <property type="protein sequence ID" value="MFB9471445.1"/>
    <property type="molecule type" value="Genomic_DNA"/>
</dbReference>
<feature type="transmembrane region" description="Helical" evidence="1">
    <location>
        <begin position="12"/>
        <end position="31"/>
    </location>
</feature>
<evidence type="ECO:0000256" key="1">
    <source>
        <dbReference type="SAM" id="Phobius"/>
    </source>
</evidence>
<feature type="transmembrane region" description="Helical" evidence="1">
    <location>
        <begin position="43"/>
        <end position="64"/>
    </location>
</feature>
<sequence>MMADLIEGALRHGLRVATLLAASAIVLGLGLSNLLRDLDRHEYALAQFGAMAALAVVLAGEVALFLRGRSWDRLRAPAVAVVMGATILSYATMPHRANLSSVDWVFGAANWVGVVVLLDRPLRSCLAFLLAHEATALLNLLLFGVPTQAALARFATGSVSVVGFPLCLAVMAAIVRRLGQVAADAHAEAERVRVAEEATAQAHRLRLARYDELSASTVPLLEGLAGGSLDPGDPGVRRRCAIEAARMRRLFAEADSVADPLWHELRHCADVADRKGVAVELDARGSWPVPPVAVRRDLTEAVLTVLATASSRARVTVVGGDDQVSVSVVADGDEVAAPRPASDGVLVEALRHGDLIWMEATWQPTTA</sequence>
<dbReference type="Proteomes" id="UP001589568">
    <property type="component" value="Unassembled WGS sequence"/>
</dbReference>
<evidence type="ECO:0008006" key="4">
    <source>
        <dbReference type="Google" id="ProtNLM"/>
    </source>
</evidence>
<accession>A0ABV5NMB3</accession>